<dbReference type="AlphaFoldDB" id="A0A644ZPL5"/>
<organism evidence="1">
    <name type="scientific">bioreactor metagenome</name>
    <dbReference type="NCBI Taxonomy" id="1076179"/>
    <lineage>
        <taxon>unclassified sequences</taxon>
        <taxon>metagenomes</taxon>
        <taxon>ecological metagenomes</taxon>
    </lineage>
</organism>
<accession>A0A644ZPL5</accession>
<comment type="caution">
    <text evidence="1">The sequence shown here is derived from an EMBL/GenBank/DDBJ whole genome shotgun (WGS) entry which is preliminary data.</text>
</comment>
<sequence length="214" mass="25148">MKKTRNLIIGIVVLFIAAAGCKENPTEQKVNTIDSTPIFDKHSNWIMLTTNPIDSSYRKTTKFALDGDTMFHGKTYMKIFRDGIFYAGLRETKEHKIYVYFPDDPIADELLTYDFDWYKGKALKYQMRFADYQDTIGWPYCVIAKIDSIKLLDNKYYKCLKDTNEEMFCVQGIGDLKDFFHINVLCYPKNGDQRTLLRFYKGEQLIYSNPKYTE</sequence>
<proteinExistence type="predicted"/>
<evidence type="ECO:0000313" key="1">
    <source>
        <dbReference type="EMBL" id="MPM42328.1"/>
    </source>
</evidence>
<reference evidence="1" key="1">
    <citation type="submission" date="2019-08" db="EMBL/GenBank/DDBJ databases">
        <authorList>
            <person name="Kucharzyk K."/>
            <person name="Murdoch R.W."/>
            <person name="Higgins S."/>
            <person name="Loffler F."/>
        </authorList>
    </citation>
    <scope>NUCLEOTIDE SEQUENCE</scope>
</reference>
<gene>
    <name evidence="1" type="ORF">SDC9_88993</name>
</gene>
<name>A0A644ZPL5_9ZZZZ</name>
<dbReference type="PROSITE" id="PS51257">
    <property type="entry name" value="PROKAR_LIPOPROTEIN"/>
    <property type="match status" value="1"/>
</dbReference>
<dbReference type="EMBL" id="VSSQ01009690">
    <property type="protein sequence ID" value="MPM42328.1"/>
    <property type="molecule type" value="Genomic_DNA"/>
</dbReference>
<evidence type="ECO:0008006" key="2">
    <source>
        <dbReference type="Google" id="ProtNLM"/>
    </source>
</evidence>
<protein>
    <recommendedName>
        <fullName evidence="2">Lipoprotein</fullName>
    </recommendedName>
</protein>